<organism evidence="2 3">
    <name type="scientific">Mucilaginibacter pineti</name>
    <dbReference type="NCBI Taxonomy" id="1391627"/>
    <lineage>
        <taxon>Bacteria</taxon>
        <taxon>Pseudomonadati</taxon>
        <taxon>Bacteroidota</taxon>
        <taxon>Sphingobacteriia</taxon>
        <taxon>Sphingobacteriales</taxon>
        <taxon>Sphingobacteriaceae</taxon>
        <taxon>Mucilaginibacter</taxon>
    </lineage>
</organism>
<name>A0A1G7MBB0_9SPHI</name>
<proteinExistence type="predicted"/>
<feature type="domain" description="ABM" evidence="1">
    <location>
        <begin position="2"/>
        <end position="91"/>
    </location>
</feature>
<dbReference type="InterPro" id="IPR011008">
    <property type="entry name" value="Dimeric_a/b-barrel"/>
</dbReference>
<dbReference type="EMBL" id="FNAI01000021">
    <property type="protein sequence ID" value="SDF59067.1"/>
    <property type="molecule type" value="Genomic_DNA"/>
</dbReference>
<dbReference type="InterPro" id="IPR007138">
    <property type="entry name" value="ABM_dom"/>
</dbReference>
<gene>
    <name evidence="2" type="ORF">SAMN05216464_12118</name>
</gene>
<keyword evidence="2" id="KW-0503">Monooxygenase</keyword>
<protein>
    <submittedName>
        <fullName evidence="2">Heme-degrading monooxygenase HmoA</fullName>
    </submittedName>
</protein>
<dbReference type="GO" id="GO:0004497">
    <property type="term" value="F:monooxygenase activity"/>
    <property type="evidence" value="ECO:0007669"/>
    <property type="project" value="UniProtKB-KW"/>
</dbReference>
<keyword evidence="2" id="KW-0560">Oxidoreductase</keyword>
<dbReference type="OrthoDB" id="9798157at2"/>
<dbReference type="Proteomes" id="UP000199072">
    <property type="component" value="Unassembled WGS sequence"/>
</dbReference>
<dbReference type="RefSeq" id="WP_091156386.1">
    <property type="nucleotide sequence ID" value="NZ_FNAI01000021.1"/>
</dbReference>
<accession>A0A1G7MBB0</accession>
<evidence type="ECO:0000313" key="2">
    <source>
        <dbReference type="EMBL" id="SDF59067.1"/>
    </source>
</evidence>
<reference evidence="2 3" key="1">
    <citation type="submission" date="2016-10" db="EMBL/GenBank/DDBJ databases">
        <authorList>
            <person name="de Groot N.N."/>
        </authorList>
    </citation>
    <scope>NUCLEOTIDE SEQUENCE [LARGE SCALE GENOMIC DNA]</scope>
    <source>
        <strain evidence="2 3">47C3B</strain>
    </source>
</reference>
<dbReference type="Pfam" id="PF03992">
    <property type="entry name" value="ABM"/>
    <property type="match status" value="1"/>
</dbReference>
<dbReference type="AlphaFoldDB" id="A0A1G7MBB0"/>
<dbReference type="Gene3D" id="3.30.70.100">
    <property type="match status" value="1"/>
</dbReference>
<dbReference type="SUPFAM" id="SSF54909">
    <property type="entry name" value="Dimeric alpha+beta barrel"/>
    <property type="match status" value="1"/>
</dbReference>
<dbReference type="PROSITE" id="PS51725">
    <property type="entry name" value="ABM"/>
    <property type="match status" value="1"/>
</dbReference>
<evidence type="ECO:0000313" key="3">
    <source>
        <dbReference type="Proteomes" id="UP000199072"/>
    </source>
</evidence>
<keyword evidence="3" id="KW-1185">Reference proteome</keyword>
<evidence type="ECO:0000259" key="1">
    <source>
        <dbReference type="PROSITE" id="PS51725"/>
    </source>
</evidence>
<sequence length="111" mass="12875">MILEVAILNVIPGQEDAFIEAFSKAQRIISKMAGYISHKLKRCVENGSQFILLVEWEKLTDHTEGFRGSKEYQEWKKLLHHFYNPFPTVEHYTDIELGDANSQISYLTSQI</sequence>
<dbReference type="STRING" id="1391627.SAMN05216464_12118"/>